<protein>
    <submittedName>
        <fullName evidence="2">Glycine betaine ABC transporter substrate-binding protein</fullName>
    </submittedName>
</protein>
<organism evidence="2 3">
    <name type="scientific">Nocardia jiangsuensis</name>
    <dbReference type="NCBI Taxonomy" id="1691563"/>
    <lineage>
        <taxon>Bacteria</taxon>
        <taxon>Bacillati</taxon>
        <taxon>Actinomycetota</taxon>
        <taxon>Actinomycetes</taxon>
        <taxon>Mycobacteriales</taxon>
        <taxon>Nocardiaceae</taxon>
        <taxon>Nocardia</taxon>
    </lineage>
</organism>
<keyword evidence="3" id="KW-1185">Reference proteome</keyword>
<dbReference type="EMBL" id="JBHSAX010000004">
    <property type="protein sequence ID" value="MFC3961110.1"/>
    <property type="molecule type" value="Genomic_DNA"/>
</dbReference>
<dbReference type="Gene3D" id="3.40.190.120">
    <property type="entry name" value="Osmoprotection protein (prox), domain 2"/>
    <property type="match status" value="1"/>
</dbReference>
<sequence>MRRRRILAPLAGVLAALVAVCTGCGLQSGSTLPFDVGPASIATDEGLDGVELTVGSKEFTEQVILGYILAFSLQAAGADVRDLTAIVGSRSTRDAQITGQVDLTYEYTGNGWINYLGHENPLKDPREQFVAVRDEDIAENGMDWVALAPMDNTYALAASRGVIERTGVTTLSQYAELAKRDPAAARTCVDTEFNVRRDGYPGMAAAYGFDPDTVQRPVLQTGIIYNSTAAGTDCPFGEVYTTDGRVKGLDLVVLTDDLGFFPHYNPAVTLPVELAAKYPQIERIMTPVSDALTNDEITELNRRVDVVGEDPADVARDWLRDRGFVAA</sequence>
<evidence type="ECO:0000313" key="2">
    <source>
        <dbReference type="EMBL" id="MFC3961110.1"/>
    </source>
</evidence>
<comment type="caution">
    <text evidence="2">The sequence shown here is derived from an EMBL/GenBank/DDBJ whole genome shotgun (WGS) entry which is preliminary data.</text>
</comment>
<name>A0ABV8DM33_9NOCA</name>
<evidence type="ECO:0000313" key="3">
    <source>
        <dbReference type="Proteomes" id="UP001595696"/>
    </source>
</evidence>
<dbReference type="Pfam" id="PF04069">
    <property type="entry name" value="OpuAC"/>
    <property type="match status" value="1"/>
</dbReference>
<evidence type="ECO:0000259" key="1">
    <source>
        <dbReference type="Pfam" id="PF04069"/>
    </source>
</evidence>
<dbReference type="RefSeq" id="WP_378610882.1">
    <property type="nucleotide sequence ID" value="NZ_JBHSAX010000004.1"/>
</dbReference>
<dbReference type="CDD" id="cd13611">
    <property type="entry name" value="PBP2_YehZ"/>
    <property type="match status" value="1"/>
</dbReference>
<feature type="domain" description="ABC-type glycine betaine transport system substrate-binding" evidence="1">
    <location>
        <begin position="51"/>
        <end position="320"/>
    </location>
</feature>
<proteinExistence type="predicted"/>
<accession>A0ABV8DM33</accession>
<dbReference type="Gene3D" id="3.40.190.10">
    <property type="entry name" value="Periplasmic binding protein-like II"/>
    <property type="match status" value="1"/>
</dbReference>
<reference evidence="3" key="1">
    <citation type="journal article" date="2019" name="Int. J. Syst. Evol. Microbiol.">
        <title>The Global Catalogue of Microorganisms (GCM) 10K type strain sequencing project: providing services to taxonomists for standard genome sequencing and annotation.</title>
        <authorList>
            <consortium name="The Broad Institute Genomics Platform"/>
            <consortium name="The Broad Institute Genome Sequencing Center for Infectious Disease"/>
            <person name="Wu L."/>
            <person name="Ma J."/>
        </authorList>
    </citation>
    <scope>NUCLEOTIDE SEQUENCE [LARGE SCALE GENOMIC DNA]</scope>
    <source>
        <strain evidence="3">CGMCC 4.7330</strain>
    </source>
</reference>
<dbReference type="SUPFAM" id="SSF53850">
    <property type="entry name" value="Periplasmic binding protein-like II"/>
    <property type="match status" value="1"/>
</dbReference>
<gene>
    <name evidence="2" type="ORF">ACFO0B_03820</name>
</gene>
<dbReference type="Proteomes" id="UP001595696">
    <property type="component" value="Unassembled WGS sequence"/>
</dbReference>
<dbReference type="InterPro" id="IPR007210">
    <property type="entry name" value="ABC_Gly_betaine_transp_sub-bd"/>
</dbReference>